<feature type="transmembrane region" description="Helical" evidence="1">
    <location>
        <begin position="112"/>
        <end position="133"/>
    </location>
</feature>
<dbReference type="HOGENOM" id="CLU_131973_0_0_11"/>
<dbReference type="eggNOG" id="ENOG5032RUB">
    <property type="taxonomic scope" value="Bacteria"/>
</dbReference>
<accession>C8X9K8</accession>
<dbReference type="RefSeq" id="WP_015748045.1">
    <property type="nucleotide sequence ID" value="NC_013235.1"/>
</dbReference>
<dbReference type="EMBL" id="CP001737">
    <property type="protein sequence ID" value="ACV79166.1"/>
    <property type="molecule type" value="Genomic_DNA"/>
</dbReference>
<organism evidence="2 3">
    <name type="scientific">Nakamurella multipartita (strain ATCC 700099 / DSM 44233 / CIP 104796 / JCM 9543 / NBRC 105858 / Y-104)</name>
    <name type="common">Microsphaera multipartita</name>
    <dbReference type="NCBI Taxonomy" id="479431"/>
    <lineage>
        <taxon>Bacteria</taxon>
        <taxon>Bacillati</taxon>
        <taxon>Actinomycetota</taxon>
        <taxon>Actinomycetes</taxon>
        <taxon>Nakamurellales</taxon>
        <taxon>Nakamurellaceae</taxon>
        <taxon>Nakamurella</taxon>
    </lineage>
</organism>
<dbReference type="Proteomes" id="UP000002218">
    <property type="component" value="Chromosome"/>
</dbReference>
<dbReference type="AlphaFoldDB" id="C8X9K8"/>
<reference evidence="2 3" key="2">
    <citation type="journal article" date="2010" name="Stand. Genomic Sci.">
        <title>Complete genome sequence of Nakamurella multipartita type strain (Y-104).</title>
        <authorList>
            <person name="Tice H."/>
            <person name="Mayilraj S."/>
            <person name="Sims D."/>
            <person name="Lapidus A."/>
            <person name="Nolan M."/>
            <person name="Lucas S."/>
            <person name="Glavina Del Rio T."/>
            <person name="Copeland A."/>
            <person name="Cheng J.F."/>
            <person name="Meincke L."/>
            <person name="Bruce D."/>
            <person name="Goodwin L."/>
            <person name="Pitluck S."/>
            <person name="Ivanova N."/>
            <person name="Mavromatis K."/>
            <person name="Ovchinnikova G."/>
            <person name="Pati A."/>
            <person name="Chen A."/>
            <person name="Palaniappan K."/>
            <person name="Land M."/>
            <person name="Hauser L."/>
            <person name="Chang Y.J."/>
            <person name="Jeffries C.D."/>
            <person name="Detter J.C."/>
            <person name="Brettin T."/>
            <person name="Rohde M."/>
            <person name="Goker M."/>
            <person name="Bristow J."/>
            <person name="Eisen J.A."/>
            <person name="Markowitz V."/>
            <person name="Hugenholtz P."/>
            <person name="Kyrpides N.C."/>
            <person name="Klenk H.P."/>
            <person name="Chen F."/>
        </authorList>
    </citation>
    <scope>NUCLEOTIDE SEQUENCE [LARGE SCALE GENOMIC DNA]</scope>
    <source>
        <strain evidence="3">ATCC 700099 / DSM 44233 / CIP 104796 / JCM 9543 / NBRC 105858 / Y-104</strain>
    </source>
</reference>
<keyword evidence="3" id="KW-1185">Reference proteome</keyword>
<evidence type="ECO:0000313" key="2">
    <source>
        <dbReference type="EMBL" id="ACV79166.1"/>
    </source>
</evidence>
<feature type="transmembrane region" description="Helical" evidence="1">
    <location>
        <begin position="86"/>
        <end position="106"/>
    </location>
</feature>
<protein>
    <submittedName>
        <fullName evidence="2">Uncharacterized protein</fullName>
    </submittedName>
</protein>
<proteinExistence type="predicted"/>
<name>C8X9K8_NAKMY</name>
<feature type="transmembrane region" description="Helical" evidence="1">
    <location>
        <begin position="9"/>
        <end position="28"/>
    </location>
</feature>
<keyword evidence="1" id="KW-1133">Transmembrane helix</keyword>
<dbReference type="OrthoDB" id="4559359at2"/>
<keyword evidence="1" id="KW-0472">Membrane</keyword>
<gene>
    <name evidence="2" type="ordered locus">Namu_2821</name>
</gene>
<evidence type="ECO:0000256" key="1">
    <source>
        <dbReference type="SAM" id="Phobius"/>
    </source>
</evidence>
<dbReference type="KEGG" id="nml:Namu_2821"/>
<feature type="transmembrane region" description="Helical" evidence="1">
    <location>
        <begin position="40"/>
        <end position="65"/>
    </location>
</feature>
<reference evidence="3" key="1">
    <citation type="submission" date="2009-09" db="EMBL/GenBank/DDBJ databases">
        <title>The complete genome of Nakamurella multipartita DSM 44233.</title>
        <authorList>
            <consortium name="US DOE Joint Genome Institute (JGI-PGF)"/>
            <person name="Lucas S."/>
            <person name="Copeland A."/>
            <person name="Lapidus A."/>
            <person name="Glavina del Rio T."/>
            <person name="Dalin E."/>
            <person name="Tice H."/>
            <person name="Bruce D."/>
            <person name="Goodwin L."/>
            <person name="Pitluck S."/>
            <person name="Kyrpides N."/>
            <person name="Mavromatis K."/>
            <person name="Ivanova N."/>
            <person name="Ovchinnikova G."/>
            <person name="Sims D."/>
            <person name="Meincke L."/>
            <person name="Brettin T."/>
            <person name="Detter J.C."/>
            <person name="Han C."/>
            <person name="Larimer F."/>
            <person name="Land M."/>
            <person name="Hauser L."/>
            <person name="Markowitz V."/>
            <person name="Cheng J.-F."/>
            <person name="Hugenholtz P."/>
            <person name="Woyke T."/>
            <person name="Wu D."/>
            <person name="Klenk H.-P."/>
            <person name="Eisen J.A."/>
        </authorList>
    </citation>
    <scope>NUCLEOTIDE SEQUENCE [LARGE SCALE GENOMIC DNA]</scope>
    <source>
        <strain evidence="3">ATCC 700099 / DSM 44233 / CIP 104796 / JCM 9543 / NBRC 105858 / Y-104</strain>
    </source>
</reference>
<dbReference type="InParanoid" id="C8X9K8"/>
<dbReference type="STRING" id="479431.Namu_2821"/>
<evidence type="ECO:0000313" key="3">
    <source>
        <dbReference type="Proteomes" id="UP000002218"/>
    </source>
</evidence>
<keyword evidence="1" id="KW-0812">Transmembrane</keyword>
<sequence>MPIGQKRAWVMMVASALAYTVYVVVLLTRRDGGPLAETAYVAPLLWTVGGSVAATVLAEIVIAVSSRREGKSAWRTDERDREIDRFGEHVGQAFVVIGGLAALGLAMLEAGYFWIANVIYLAFVLSAVLGSAARLSAYRQNFQPW</sequence>